<reference evidence="3" key="1">
    <citation type="journal article" date="2009" name="Rice">
        <title>De Novo Next Generation Sequencing of Plant Genomes.</title>
        <authorList>
            <person name="Rounsley S."/>
            <person name="Marri P.R."/>
            <person name="Yu Y."/>
            <person name="He R."/>
            <person name="Sisneros N."/>
            <person name="Goicoechea J.L."/>
            <person name="Lee S.J."/>
            <person name="Angelova A."/>
            <person name="Kudrna D."/>
            <person name="Luo M."/>
            <person name="Affourtit J."/>
            <person name="Desany B."/>
            <person name="Knight J."/>
            <person name="Niazi F."/>
            <person name="Egholm M."/>
            <person name="Wing R.A."/>
        </authorList>
    </citation>
    <scope>NUCLEOTIDE SEQUENCE [LARGE SCALE GENOMIC DNA]</scope>
    <source>
        <strain evidence="3">cv. IRGC 105608</strain>
    </source>
</reference>
<evidence type="ECO:0000313" key="3">
    <source>
        <dbReference type="EnsemblPlants" id="OBART06G00850.1"/>
    </source>
</evidence>
<evidence type="ECO:0000256" key="1">
    <source>
        <dbReference type="ARBA" id="ARBA00004906"/>
    </source>
</evidence>
<dbReference type="PaxDb" id="65489-OBART06G00850.1"/>
<feature type="region of interest" description="Disordered" evidence="2">
    <location>
        <begin position="56"/>
        <end position="80"/>
    </location>
</feature>
<dbReference type="EnsemblPlants" id="OBART06G00850.1">
    <property type="protein sequence ID" value="OBART06G00850.1"/>
    <property type="gene ID" value="OBART06G00850"/>
</dbReference>
<dbReference type="AlphaFoldDB" id="A0A0D3GC06"/>
<accession>A0A0D3GC06</accession>
<dbReference type="STRING" id="65489.A0A0D3GC06"/>
<feature type="region of interest" description="Disordered" evidence="2">
    <location>
        <begin position="100"/>
        <end position="145"/>
    </location>
</feature>
<organism evidence="3">
    <name type="scientific">Oryza barthii</name>
    <dbReference type="NCBI Taxonomy" id="65489"/>
    <lineage>
        <taxon>Eukaryota</taxon>
        <taxon>Viridiplantae</taxon>
        <taxon>Streptophyta</taxon>
        <taxon>Embryophyta</taxon>
        <taxon>Tracheophyta</taxon>
        <taxon>Spermatophyta</taxon>
        <taxon>Magnoliopsida</taxon>
        <taxon>Liliopsida</taxon>
        <taxon>Poales</taxon>
        <taxon>Poaceae</taxon>
        <taxon>BOP clade</taxon>
        <taxon>Oryzoideae</taxon>
        <taxon>Oryzeae</taxon>
        <taxon>Oryzinae</taxon>
        <taxon>Oryza</taxon>
    </lineage>
</organism>
<sequence>MAEEDINKMMSSDGEISSMAERAASLLRELRQLIEDGCAAAKPLAEMVEYCAKHAAGDEAEGKEEEVLDDGESSDDEEETDMLRLEASLMDVENMLSVAAQRTAELIKDKDKPPEPEPSPEPSPENDPFHGFHSLHSFTERCYTD</sequence>
<evidence type="ECO:0000313" key="4">
    <source>
        <dbReference type="Proteomes" id="UP000026960"/>
    </source>
</evidence>
<comment type="pathway">
    <text evidence="1">Protein modification; protein ubiquitination.</text>
</comment>
<evidence type="ECO:0000256" key="2">
    <source>
        <dbReference type="SAM" id="MobiDB-lite"/>
    </source>
</evidence>
<name>A0A0D3GC06_9ORYZ</name>
<feature type="compositionally biased region" description="Basic and acidic residues" evidence="2">
    <location>
        <begin position="105"/>
        <end position="115"/>
    </location>
</feature>
<proteinExistence type="predicted"/>
<dbReference type="Gene3D" id="3.30.710.10">
    <property type="entry name" value="Potassium Channel Kv1.1, Chain A"/>
    <property type="match status" value="1"/>
</dbReference>
<feature type="compositionally biased region" description="Pro residues" evidence="2">
    <location>
        <begin position="116"/>
        <end position="125"/>
    </location>
</feature>
<dbReference type="InterPro" id="IPR011333">
    <property type="entry name" value="SKP1/BTB/POZ_sf"/>
</dbReference>
<dbReference type="Gramene" id="OBART06G00850.1">
    <property type="protein sequence ID" value="OBART06G00850.1"/>
    <property type="gene ID" value="OBART06G00850"/>
</dbReference>
<protein>
    <submittedName>
        <fullName evidence="3">Uncharacterized protein</fullName>
    </submittedName>
</protein>
<dbReference type="HOGENOM" id="CLU_1962956_0_0_1"/>
<feature type="compositionally biased region" description="Acidic residues" evidence="2">
    <location>
        <begin position="58"/>
        <end position="80"/>
    </location>
</feature>
<dbReference type="Proteomes" id="UP000026960">
    <property type="component" value="Chromosome 6"/>
</dbReference>
<reference evidence="3" key="2">
    <citation type="submission" date="2015-03" db="UniProtKB">
        <authorList>
            <consortium name="EnsemblPlants"/>
        </authorList>
    </citation>
    <scope>IDENTIFICATION</scope>
</reference>
<keyword evidence="4" id="KW-1185">Reference proteome</keyword>